<gene>
    <name evidence="2" type="ORF">GCM10011505_03680</name>
</gene>
<feature type="region of interest" description="Disordered" evidence="1">
    <location>
        <begin position="1"/>
        <end position="45"/>
    </location>
</feature>
<dbReference type="Proteomes" id="UP000603352">
    <property type="component" value="Unassembled WGS sequence"/>
</dbReference>
<feature type="compositionally biased region" description="Low complexity" evidence="1">
    <location>
        <begin position="30"/>
        <end position="45"/>
    </location>
</feature>
<keyword evidence="3" id="KW-1185">Reference proteome</keyword>
<organism evidence="2 3">
    <name type="scientific">Tistrella bauzanensis</name>
    <dbReference type="NCBI Taxonomy" id="657419"/>
    <lineage>
        <taxon>Bacteria</taxon>
        <taxon>Pseudomonadati</taxon>
        <taxon>Pseudomonadota</taxon>
        <taxon>Alphaproteobacteria</taxon>
        <taxon>Geminicoccales</taxon>
        <taxon>Geminicoccaceae</taxon>
        <taxon>Tistrella</taxon>
    </lineage>
</organism>
<name>A0ABQ1I944_9PROT</name>
<comment type="caution">
    <text evidence="2">The sequence shown here is derived from an EMBL/GenBank/DDBJ whole genome shotgun (WGS) entry which is preliminary data.</text>
</comment>
<accession>A0ABQ1I944</accession>
<proteinExistence type="predicted"/>
<evidence type="ECO:0000313" key="3">
    <source>
        <dbReference type="Proteomes" id="UP000603352"/>
    </source>
</evidence>
<evidence type="ECO:0000256" key="1">
    <source>
        <dbReference type="SAM" id="MobiDB-lite"/>
    </source>
</evidence>
<protein>
    <recommendedName>
        <fullName evidence="4">Flagellar protein FliT</fullName>
    </recommendedName>
</protein>
<evidence type="ECO:0000313" key="2">
    <source>
        <dbReference type="EMBL" id="GGB25736.1"/>
    </source>
</evidence>
<sequence length="143" mass="15078">MTPHQGSRHPMDSGTGQSASGHHGTGDHGTGSQQQDTDGYPRDPAAALDAIAAEIAAARAILARGDAVDLASVEARVNRFCQNLNALPPGSGDGIRPRMLGLIDALTVLEREMRAVFAETRKEMDGFTARQRATAAYGRPDGR</sequence>
<dbReference type="EMBL" id="BMDZ01000002">
    <property type="protein sequence ID" value="GGB25736.1"/>
    <property type="molecule type" value="Genomic_DNA"/>
</dbReference>
<evidence type="ECO:0008006" key="4">
    <source>
        <dbReference type="Google" id="ProtNLM"/>
    </source>
</evidence>
<reference evidence="3" key="1">
    <citation type="journal article" date="2019" name="Int. J. Syst. Evol. Microbiol.">
        <title>The Global Catalogue of Microorganisms (GCM) 10K type strain sequencing project: providing services to taxonomists for standard genome sequencing and annotation.</title>
        <authorList>
            <consortium name="The Broad Institute Genomics Platform"/>
            <consortium name="The Broad Institute Genome Sequencing Center for Infectious Disease"/>
            <person name="Wu L."/>
            <person name="Ma J."/>
        </authorList>
    </citation>
    <scope>NUCLEOTIDE SEQUENCE [LARGE SCALE GENOMIC DNA]</scope>
    <source>
        <strain evidence="3">CGMCC 1.10188</strain>
    </source>
</reference>
<dbReference type="RefSeq" id="WP_188574279.1">
    <property type="nucleotide sequence ID" value="NZ_BMDZ01000002.1"/>
</dbReference>